<dbReference type="Gene3D" id="3.40.50.300">
    <property type="entry name" value="P-loop containing nucleotide triphosphate hydrolases"/>
    <property type="match status" value="1"/>
</dbReference>
<dbReference type="GO" id="GO:0005524">
    <property type="term" value="F:ATP binding"/>
    <property type="evidence" value="ECO:0007669"/>
    <property type="project" value="InterPro"/>
</dbReference>
<feature type="domain" description="Bacterial type II secretion system protein E" evidence="2">
    <location>
        <begin position="194"/>
        <end position="208"/>
    </location>
</feature>
<dbReference type="PANTHER" id="PTHR30486">
    <property type="entry name" value="TWITCHING MOTILITY PROTEIN PILT"/>
    <property type="match status" value="1"/>
</dbReference>
<evidence type="ECO:0000313" key="4">
    <source>
        <dbReference type="Proteomes" id="UP000266426"/>
    </source>
</evidence>
<dbReference type="CDD" id="cd01131">
    <property type="entry name" value="PilT"/>
    <property type="match status" value="1"/>
</dbReference>
<evidence type="ECO:0000259" key="2">
    <source>
        <dbReference type="PROSITE" id="PS00662"/>
    </source>
</evidence>
<proteinExistence type="inferred from homology"/>
<organism evidence="3 4">
    <name type="scientific">Candidatus Auribacter fodinae</name>
    <dbReference type="NCBI Taxonomy" id="2093366"/>
    <lineage>
        <taxon>Bacteria</taxon>
        <taxon>Pseudomonadati</taxon>
        <taxon>Candidatus Auribacterota</taxon>
        <taxon>Candidatus Auribacteria</taxon>
        <taxon>Candidatus Auribacterales</taxon>
        <taxon>Candidatus Auribacteraceae</taxon>
        <taxon>Candidatus Auribacter</taxon>
    </lineage>
</organism>
<comment type="similarity">
    <text evidence="1">Belongs to the GSP E family.</text>
</comment>
<dbReference type="PANTHER" id="PTHR30486:SF6">
    <property type="entry name" value="TYPE IV PILUS RETRACTATION ATPASE PILT"/>
    <property type="match status" value="1"/>
</dbReference>
<dbReference type="InterPro" id="IPR050921">
    <property type="entry name" value="T4SS_GSP_E_ATPase"/>
</dbReference>
<dbReference type="InterPro" id="IPR027417">
    <property type="entry name" value="P-loop_NTPase"/>
</dbReference>
<dbReference type="GO" id="GO:0016887">
    <property type="term" value="F:ATP hydrolysis activity"/>
    <property type="evidence" value="ECO:0007669"/>
    <property type="project" value="InterPro"/>
</dbReference>
<comment type="caution">
    <text evidence="3">The sequence shown here is derived from an EMBL/GenBank/DDBJ whole genome shotgun (WGS) entry which is preliminary data.</text>
</comment>
<dbReference type="InterPro" id="IPR001482">
    <property type="entry name" value="T2SS/T4SS_dom"/>
</dbReference>
<dbReference type="SMART" id="SM00382">
    <property type="entry name" value="AAA"/>
    <property type="match status" value="1"/>
</dbReference>
<reference evidence="3 4" key="1">
    <citation type="journal article" date="2017" name="ISME J.">
        <title>Energy and carbon metabolisms in a deep terrestrial subsurface fluid microbial community.</title>
        <authorList>
            <person name="Momper L."/>
            <person name="Jungbluth S.P."/>
            <person name="Lee M.D."/>
            <person name="Amend J.P."/>
        </authorList>
    </citation>
    <scope>NUCLEOTIDE SEQUENCE [LARGE SCALE GENOMIC DNA]</scope>
    <source>
        <strain evidence="3">SURF_26</strain>
    </source>
</reference>
<dbReference type="EMBL" id="QZJZ01000010">
    <property type="protein sequence ID" value="RJP61692.1"/>
    <property type="molecule type" value="Genomic_DNA"/>
</dbReference>
<sequence length="602" mass="66307">MAKIDQILKLLPEHNASDLHMVPGDPPIVRLNGVMRRTSLDVLTSEFNKSLLYEIMDADQIASFENNNDIDMSYEIKGVSRYRGNIFRQNNGVCAVFRMIPSQVFSCDELGVSETIRNFTYLKSGLVLVTGPTGSGKSTTLAALIDLINTDRRLHIITIEDPLEFVHEEKQSIISHREVGRHTRSFANALRAAMREDPDVILVGEMRDLETISLAITAAEMGILVFGTLHTNSAPKTINRIIDVFPENQQEQIRTMLASSLKGIIAQQLLKRKDKKGRVAVHEVLVVNPGVANLIREGKSHQISSIMETSKQEGNCTMDQSLSKLVMEKVISAREAYRKALNKSIFEKMTEQEEEITEAVSVPDDVDEILQVDISLNDTGDDMKNFLQNVIESQHEQDASKATVVLPNAPLQPVTQDTEKKLDIVKSDAIMQNGPTILKPREPEVNHLTQKSILKQPAPSILPQQPKIKEKPKSVDMEAFQDKLEKTIAVAAQSGSGGILIIVEMEGLEAVLQSGACSLSEINEVFSQVLSGTDCFSQATPEVYVILCPGMSAGEKSKQIHSGLCALLNGKNVVVRVGDAAYPNEAATPDDLIDQASQIKYC</sequence>
<dbReference type="AlphaFoldDB" id="A0A3A4RAN2"/>
<dbReference type="InterPro" id="IPR006321">
    <property type="entry name" value="PilT/PilU"/>
</dbReference>
<dbReference type="PROSITE" id="PS00662">
    <property type="entry name" value="T2SP_E"/>
    <property type="match status" value="1"/>
</dbReference>
<dbReference type="Proteomes" id="UP000266426">
    <property type="component" value="Unassembled WGS sequence"/>
</dbReference>
<protein>
    <submittedName>
        <fullName evidence="3">Type IV pilus twitching motility protein PilT</fullName>
    </submittedName>
</protein>
<dbReference type="SUPFAM" id="SSF52540">
    <property type="entry name" value="P-loop containing nucleoside triphosphate hydrolases"/>
    <property type="match status" value="1"/>
</dbReference>
<evidence type="ECO:0000313" key="3">
    <source>
        <dbReference type="EMBL" id="RJP61692.1"/>
    </source>
</evidence>
<gene>
    <name evidence="3" type="ORF">C4541_01455</name>
</gene>
<dbReference type="Pfam" id="PF00437">
    <property type="entry name" value="T2SSE"/>
    <property type="match status" value="1"/>
</dbReference>
<accession>A0A3A4RAN2</accession>
<dbReference type="Gene3D" id="3.30.450.90">
    <property type="match status" value="1"/>
</dbReference>
<evidence type="ECO:0000256" key="1">
    <source>
        <dbReference type="ARBA" id="ARBA00006611"/>
    </source>
</evidence>
<dbReference type="NCBIfam" id="TIGR01420">
    <property type="entry name" value="pilT_fam"/>
    <property type="match status" value="1"/>
</dbReference>
<name>A0A3A4RAN2_9BACT</name>
<dbReference type="InterPro" id="IPR003593">
    <property type="entry name" value="AAA+_ATPase"/>
</dbReference>